<proteinExistence type="predicted"/>
<dbReference type="PROSITE" id="PS52019">
    <property type="entry name" value="PKS_MFAS_DH"/>
    <property type="match status" value="1"/>
</dbReference>
<feature type="domain" description="Carrier" evidence="8">
    <location>
        <begin position="1455"/>
        <end position="1530"/>
    </location>
</feature>
<dbReference type="InterPro" id="IPR006162">
    <property type="entry name" value="Ppantetheine_attach_site"/>
</dbReference>
<feature type="domain" description="Ketosynthase family 3 (KS3)" evidence="9">
    <location>
        <begin position="5"/>
        <end position="429"/>
    </location>
</feature>
<feature type="region of interest" description="C-terminal hotdog fold" evidence="7">
    <location>
        <begin position="2593"/>
        <end position="2740"/>
    </location>
</feature>
<dbReference type="CDD" id="cd00833">
    <property type="entry name" value="PKS"/>
    <property type="match status" value="2"/>
</dbReference>
<dbReference type="SUPFAM" id="SSF51735">
    <property type="entry name" value="NAD(P)-binding Rossmann-fold domains"/>
    <property type="match status" value="5"/>
</dbReference>
<organism evidence="11">
    <name type="scientific">Moorena bouillonii PNG</name>
    <dbReference type="NCBI Taxonomy" id="568701"/>
    <lineage>
        <taxon>Bacteria</taxon>
        <taxon>Bacillati</taxon>
        <taxon>Cyanobacteriota</taxon>
        <taxon>Cyanophyceae</taxon>
        <taxon>Coleofasciculales</taxon>
        <taxon>Coleofasciculaceae</taxon>
        <taxon>Moorena</taxon>
    </lineage>
</organism>
<feature type="region of interest" description="N-terminal hotdog fold" evidence="7">
    <location>
        <begin position="2443"/>
        <end position="2580"/>
    </location>
</feature>
<dbReference type="Gene3D" id="3.90.180.10">
    <property type="entry name" value="Medium-chain alcohol dehydrogenases, catalytic domain"/>
    <property type="match status" value="1"/>
</dbReference>
<dbReference type="Proteomes" id="UP000186657">
    <property type="component" value="Unassembled WGS sequence"/>
</dbReference>
<dbReference type="Gene3D" id="3.10.129.10">
    <property type="entry name" value="Hotdog Thioesterase"/>
    <property type="match status" value="1"/>
</dbReference>
<dbReference type="InterPro" id="IPR050091">
    <property type="entry name" value="PKS_NRPS_Biosynth_Enz"/>
</dbReference>
<reference evidence="11" key="1">
    <citation type="journal article" date="2015" name="J. Nat. Prod.">
        <title>Combining Mass Spectrometric Metabolic Profiling with Genomic Analysis: A Powerful Approach for Discovering Natural Products from Cyanobacteria.</title>
        <authorList>
            <person name="Kleigrewe K."/>
            <person name="Almaliti J."/>
            <person name="Tian I.Y."/>
            <person name="Kinnel R.B."/>
            <person name="Korobeynikov A."/>
            <person name="Monroe E.A."/>
            <person name="Duggan B.M."/>
            <person name="Di Marzo V."/>
            <person name="Sherman D.H."/>
            <person name="Dorrestein P.C."/>
            <person name="Gerwick L."/>
            <person name="Gerwick W.H."/>
        </authorList>
    </citation>
    <scope>NUCLEOTIDE SEQUENCE</scope>
    <source>
        <strain evidence="11">PNG 5-198</strain>
    </source>
</reference>
<dbReference type="InterPro" id="IPR013968">
    <property type="entry name" value="PKS_KR"/>
</dbReference>
<dbReference type="Gene3D" id="3.30.70.250">
    <property type="entry name" value="Malonyl-CoA ACP transacylase, ACP-binding"/>
    <property type="match status" value="1"/>
</dbReference>
<dbReference type="Pfam" id="PF22621">
    <property type="entry name" value="CurL-like_PKS_C"/>
    <property type="match status" value="2"/>
</dbReference>
<dbReference type="SUPFAM" id="SSF52151">
    <property type="entry name" value="FabD/lysophospholipase-like"/>
    <property type="match status" value="2"/>
</dbReference>
<evidence type="ECO:0000256" key="4">
    <source>
        <dbReference type="ARBA" id="ARBA00022857"/>
    </source>
</evidence>
<dbReference type="PANTHER" id="PTHR43775:SF37">
    <property type="entry name" value="SI:DKEY-61P9.11"/>
    <property type="match status" value="1"/>
</dbReference>
<dbReference type="InterPro" id="IPR009081">
    <property type="entry name" value="PP-bd_ACP"/>
</dbReference>
<evidence type="ECO:0000256" key="5">
    <source>
        <dbReference type="ARBA" id="ARBA00023268"/>
    </source>
</evidence>
<dbReference type="InterPro" id="IPR013149">
    <property type="entry name" value="ADH-like_C"/>
</dbReference>
<dbReference type="SUPFAM" id="SSF55048">
    <property type="entry name" value="Probable ACP-binding domain of malonyl-CoA ACP transacylase"/>
    <property type="match status" value="2"/>
</dbReference>
<dbReference type="SMART" id="SM00829">
    <property type="entry name" value="PKS_ER"/>
    <property type="match status" value="1"/>
</dbReference>
<feature type="domain" description="PKS/mFAS DH" evidence="10">
    <location>
        <begin position="2443"/>
        <end position="2740"/>
    </location>
</feature>
<dbReference type="InterPro" id="IPR018201">
    <property type="entry name" value="Ketoacyl_synth_AS"/>
</dbReference>
<dbReference type="GO" id="GO:0016491">
    <property type="term" value="F:oxidoreductase activity"/>
    <property type="evidence" value="ECO:0007669"/>
    <property type="project" value="InterPro"/>
</dbReference>
<dbReference type="EMBL" id="MKZS01000001">
    <property type="protein sequence ID" value="OLT62073.1"/>
    <property type="molecule type" value="Genomic_DNA"/>
</dbReference>
<dbReference type="FunFam" id="3.40.50.720:FF:000209">
    <property type="entry name" value="Polyketide synthase Pks12"/>
    <property type="match status" value="1"/>
</dbReference>
<dbReference type="InterPro" id="IPR057326">
    <property type="entry name" value="KR_dom"/>
</dbReference>
<keyword evidence="4" id="KW-0521">NADP</keyword>
<dbReference type="FunFam" id="3.40.366.10:FF:000002">
    <property type="entry name" value="Probable polyketide synthase 2"/>
    <property type="match status" value="2"/>
</dbReference>
<dbReference type="Pfam" id="PF08240">
    <property type="entry name" value="ADH_N"/>
    <property type="match status" value="1"/>
</dbReference>
<dbReference type="Gene3D" id="1.10.1200.10">
    <property type="entry name" value="ACP-like"/>
    <property type="match status" value="2"/>
</dbReference>
<sequence length="3712" mass="409008">MISDSTPIAIVGIGCRFPQAETPQEFWQLLHDGIDGITQIPKDRWDIDSFYEPEPATPGKMNTRCAGLLEQVDGFEPSFFRVSSREAKQMDPQQRLILEVAWEALENAGIAPERLAGSHTGVFVGVSNSDYSVLMPRDISGLDAYSGTGTNPSIIPCRLSYVLNLRGPSLAVDTACSSSLVALHYGCQSLKTGESDLCLVGGVNLILMPEPTIICSQAKMMSADGRCKTFDQAADGYVRGEGCGVVVLKRLADAIRDGDNIRAIIRGSAVNQDGHSNGLTAPNGPSQQAVIRQALANAGVKPAQISYVETHGTGTPLGDPIEVNSLKAVLMEDRQPNQPCWIGSVKTNIGHLESAAGIAGLIKAVLSLQHGEIPPHLHLNQLNPYIKIANTPIQIPTELQPWSVQEAPRLAGVSSFSFGGTNAHVVLEEAPLEIKKSKVKSQNLLERSCHLLTLSAKTEAALQDLVQGYQDHLKANPNLAMADICFTANTGRSHFDYRLAVVVDSREQLVEQLSAWAAHKDTTGLISAQVESKKPPKIAFLFTGQGSQYLNMGRQLYDSQPIFRQTIEQCNEILRPDLEHSLIEVLYPTQVEEQFSSILDQTAYTQPALFAFEYALYQLWKSWGIKPNAVMGHSVGEYVAACVAGVFSLEDGLKLIAHRGKLMQQLPSGGEMVSLLASQEQVKDAIAPLHDKVAIAAINGPLSVVISGASEDIGAICDKLEAEGIKTKRLQVSHAFHSPLMAPMLAEFEAVANQITYHQPTIPLISNITGVRADKSIATANYWVNHVLEPVRFAQSMETLHQQGYEIFLEIGPKPILLGMGRQCLPEEFGVWLPSLRPGVAEWQQLLSSLGQLYVQGVKVDWVAFDRDYTRNKVALPTYPFQRQRYWVEQLPTKQPASSSEVLTLLQQGNTQALLQQLEASPTVWEANTPEQAIESLIKLHQRQVAQASVSELLFQIEWQVQPPLSQDSLQPGQWWLLAENKGLASELAEYFTQQGHQCHWLESDPSQLSKERLETVLSQLTENQTLPLHGIIYLWNLNKPSDELPEDGDWQTNWQQSIKPLLQLVQVISQLPGFQSKLWVVTRQAQAVDSNPVAISQTPLWGLGRVIAQEQPQLWGGLIDLEENQELTVAAQQVYTEVATQPGGLQVAYRQGKRYWPQLVRYPKIPPSLKLNSQSSYVLSGGLGALGLQIAQRWVEQGARNLVLLGRRGITNEIQQQKIAELEAAGAKIQVASIDVSNWTQLRQAWTEWQSTMPPVRGVLHAAGVLDDGLLENQSWERLVKVMSPKVEGGWNLHRLTQDENLDFFICFSSAASVLGSAAQSSYAAANAFLDGLCAYRRSLGWPGLSFNWGPWSEVGMAAQMSPAQKQRWAMMGVKLIQPEQGLQVLEQQLGAGGQLGVLAFDWEVLSQKLSPTQLNFFAQVLPPEVKDLVQSTTERSSQLQQQLLLVSEAQRKQLLRQTLQEEVACVLGLPPTDKPDPEVGFFELGMDSLMAVELRNRLGQLLAVNLPSTLTFDFPNIERLSDYIISEVWQLSSGGAADTQLPQKRSEWNEPIAIIGMSCRFPGGASDPEKFWQLLQGGISAREEIPAQRWKIEAYYDPDPDAPGKMLTRYGHFIEDVEQFDPSFFGISPREAPAMDPQHRLLLEVSWEALEQAGQVLERRDEASVGVFVGNDGHDYEQLLQQHLQQSPESPLANYVGTGTHISSAAGRLAYSFGFTGPTVTIDTACSSSLVAIHQASNSLRLGECQMALAGGVKLHLTPDSYIGTSRARMISADGQCKTFDISADGYGRGEGCGIVLLKRLSDAQADGDRILALIRGSAVNQDGPSSGLTVPNGLSQQRLMKQALAQAQVKPSEISYLEAHGTGTSLGDPIEVNAAMAVLGEERTPEYPLWMASVKTNIGHLEAAAGVSALIKVVLSLQHRLLPAHLHLQQPNPKIDWQPWLQIPQELKPWEVSGRRLAGVSSFGFTGTNAHVVLEEAPSLPENPQIEWERPLHVLGLSAKNEEALYQLTQSYIQHLESHPEQALADICFSANTGRLSYNHRLSLVAGTTEELQEKLRAFGTGEEASGVASGRESPRVAMLFTGQGSQYVGMGQQLYETQPTFRNAIDQCGEILQPYLDRPLLEVLYSVEAEESVLEQTGYTQPAVFAVEYALYQLWQSWGIKPDIVMGHSVGEYVAATVAGVFSVEDGLKLIAARGSLMQKLPAGGEMVSVMASESYVTEAIAPHPEISLAAINGPESVVISGDSIAIKAMVSSLESAGIKTKQLQVSHAFHSSLMEPMLAEFEALAQQITYHQPRIPIISNVTGAQADKSIATAQYWVRHVRQPVRFAQGMNQLHQQGYETFLEIGPKPILLGMGRQCLAEEVGLWLPSLRPGVDEWQQMLSSLGQFYVQGANVDWSGFDQDYSRQKVSLPTYPFQRQRYWVQTAEGWDAKAISAIKLHPLINQKFQSPLSKEIFFESDFSTTTLPFLADHRIYDRVVVPGASHISLLLAAASLTLPTTACQLEDILFPQALAIPEPGVRKVQVALTPSDSSYTFQVISFDDSLDSQTNGVSKNGKQVGSWAVHATGKFATTKTEQSLISPQEVQARCTQKIEGTEIYQYLWERQIKLGESFRWIEQLWLGNGEVLGQLRVPQTVLDATKYQLHPALIDSCFQSVAALIVNLSDDKNETFVPFRVEKFTFYNPPQPGSLWCYTRGSKDQQSDEKFKADIQLFDQQGQLVAQVTGFESRKANPETLLMTLDEDLSNWFYQINWQAQPLLSTSESTPEHQTGNWLVFTLTSELAELIGEELQQKGDNCIWVSPGSEYKKLDAQHYQINPTVAEQFQQLLQDNAEIKGIVHLWGVNETIESVNELQTTQELGCATVVHLVQALIQAGLTHLPPMWLVTMGTQSVFDQKEVVQPQQGSLWGLGRVIRLEHPELTCCRVDLDPKSPVSETIPKLVEQLLSYDHEDQIAMRQGVRYVPRLVRQQQHKLTSQQQLPIPKNQPLQLKLSEYGLIDNLNWEPMQRRSPEAMEVEIQVKAVGLNFRDVLNALGLLQEYYAEVLSITSVEQLTLGLECVGVITSVGEGVSQWQVGDEVMALVPNGFSSFVTTAAELVIAKPKQMSFTEAATLPLTFLTAYYGLQHLAKIKPGERVLIHAAAGGVGQAAVQIAHLAGAEIFATASPSKWEFLKSLGIKHIMNSRTLDFADEILNLTQGEGVDIVLNSLNGEFIDKSFAVLAPQGRFVEIGKIGIWNQQQVQQKLPNVDYFPFDIGEVMAQQPEVIAQLSEELTQQWNGGKLQALPHKVFPSKEVTAAFRYMQQAKHIGKVVVEMPQSTGEPKSIQPEGSYLITGGLGALGLEVAQWMVTQGARNILLMGRRAPKETAQKIIEELETAGANVNVLLGDISIEEDVAKIFQQIQASLPPLKGVIHAAGVLDDGLVQNLSWEQFTKVMAPKVAGTWHLHQLTQDLPLDFFVCFSSMASMLGSPGQGNYAAANGFMDAVAHYRRGQGLPGLSINWGAWATAGMAARLAKEHQNRMQSSGVVAIQPESGMLALGSLLSGSQSQVGVFPVNWSEFFRQMPGLGKLPFLETFTTKTVEQSQNNQILEQLNLASEDKEKEKLLTSYVQSKIAHIMGMNLSQIELEKSLTMMGLDSLMAVELRNQIQTELLVDIPATRFMEGITIVALATEIKQQLIIKTDKNQTIELNNQGQLEPDNVKDSNWIEVEL</sequence>
<evidence type="ECO:0000256" key="3">
    <source>
        <dbReference type="ARBA" id="ARBA00022679"/>
    </source>
</evidence>
<feature type="domain" description="Carrier" evidence="8">
    <location>
        <begin position="3605"/>
        <end position="3679"/>
    </location>
</feature>
<dbReference type="InterPro" id="IPR001227">
    <property type="entry name" value="Ac_transferase_dom_sf"/>
</dbReference>
<dbReference type="SUPFAM" id="SSF50129">
    <property type="entry name" value="GroES-like"/>
    <property type="match status" value="1"/>
</dbReference>
<evidence type="ECO:0000256" key="2">
    <source>
        <dbReference type="ARBA" id="ARBA00022553"/>
    </source>
</evidence>
<evidence type="ECO:0000313" key="13">
    <source>
        <dbReference type="Proteomes" id="UP000186657"/>
    </source>
</evidence>
<evidence type="ECO:0000313" key="12">
    <source>
        <dbReference type="EMBL" id="OLT62073.1"/>
    </source>
</evidence>
<evidence type="ECO:0000259" key="9">
    <source>
        <dbReference type="PROSITE" id="PS52004"/>
    </source>
</evidence>
<dbReference type="FunFam" id="3.40.47.10:FF:000019">
    <property type="entry name" value="Polyketide synthase type I"/>
    <property type="match status" value="2"/>
</dbReference>
<dbReference type="InterPro" id="IPR020806">
    <property type="entry name" value="PKS_PP-bd"/>
</dbReference>
<dbReference type="PROSITE" id="PS00012">
    <property type="entry name" value="PHOSPHOPANTETHEINE"/>
    <property type="match status" value="2"/>
</dbReference>
<dbReference type="Gene3D" id="3.40.50.720">
    <property type="entry name" value="NAD(P)-binding Rossmann-like Domain"/>
    <property type="match status" value="4"/>
</dbReference>
<accession>A0A0H4TMU3</accession>
<dbReference type="Gene3D" id="3.10.129.120">
    <property type="match status" value="1"/>
</dbReference>
<dbReference type="SMART" id="SM00822">
    <property type="entry name" value="PKS_KR"/>
    <property type="match status" value="2"/>
</dbReference>
<dbReference type="PROSITE" id="PS00606">
    <property type="entry name" value="KS3_1"/>
    <property type="match status" value="2"/>
</dbReference>
<dbReference type="InterPro" id="IPR049552">
    <property type="entry name" value="PKS_DH_N"/>
</dbReference>
<feature type="active site" description="Proton donor; for dehydratase activity" evidence="7">
    <location>
        <position position="2653"/>
    </location>
</feature>
<feature type="domain" description="Ketosynthase family 3 (KS3)" evidence="9">
    <location>
        <begin position="1551"/>
        <end position="1979"/>
    </location>
</feature>
<dbReference type="SMART" id="SM00823">
    <property type="entry name" value="PKS_PP"/>
    <property type="match status" value="2"/>
</dbReference>
<keyword evidence="5" id="KW-0511">Multifunctional enzyme</keyword>
<dbReference type="Pfam" id="PF00550">
    <property type="entry name" value="PP-binding"/>
    <property type="match status" value="2"/>
</dbReference>
<dbReference type="InterPro" id="IPR049551">
    <property type="entry name" value="PKS_DH_C"/>
</dbReference>
<dbReference type="Pfam" id="PF14765">
    <property type="entry name" value="PS-DH"/>
    <property type="match status" value="1"/>
</dbReference>
<keyword evidence="1" id="KW-0596">Phosphopantetheine</keyword>
<evidence type="ECO:0000313" key="11">
    <source>
        <dbReference type="EMBL" id="AKQ09583.1"/>
    </source>
</evidence>
<dbReference type="CDD" id="cd05195">
    <property type="entry name" value="enoyl_red"/>
    <property type="match status" value="1"/>
</dbReference>
<dbReference type="CDD" id="cd08955">
    <property type="entry name" value="KR_2_FAS_SDR_x"/>
    <property type="match status" value="2"/>
</dbReference>
<dbReference type="SMART" id="SM00827">
    <property type="entry name" value="PKS_AT"/>
    <property type="match status" value="2"/>
</dbReference>
<dbReference type="SMART" id="SM01294">
    <property type="entry name" value="PKS_PP_betabranch"/>
    <property type="match status" value="1"/>
</dbReference>
<name>A0A0H4TMU3_9CYAN</name>
<dbReference type="InterPro" id="IPR020807">
    <property type="entry name" value="PKS_DH"/>
</dbReference>
<dbReference type="InterPro" id="IPR020843">
    <property type="entry name" value="ER"/>
</dbReference>
<dbReference type="SMART" id="SM00826">
    <property type="entry name" value="PKS_DH"/>
    <property type="match status" value="1"/>
</dbReference>
<dbReference type="InterPro" id="IPR014031">
    <property type="entry name" value="Ketoacyl_synth_C"/>
</dbReference>
<dbReference type="InterPro" id="IPR036291">
    <property type="entry name" value="NAD(P)-bd_dom_sf"/>
</dbReference>
<dbReference type="PANTHER" id="PTHR43775">
    <property type="entry name" value="FATTY ACID SYNTHASE"/>
    <property type="match status" value="1"/>
</dbReference>
<dbReference type="GO" id="GO:0006633">
    <property type="term" value="P:fatty acid biosynthetic process"/>
    <property type="evidence" value="ECO:0007669"/>
    <property type="project" value="InterPro"/>
</dbReference>
<dbReference type="Gene3D" id="3.40.47.10">
    <property type="match status" value="2"/>
</dbReference>
<evidence type="ECO:0000259" key="8">
    <source>
        <dbReference type="PROSITE" id="PS50075"/>
    </source>
</evidence>
<dbReference type="InterPro" id="IPR016036">
    <property type="entry name" value="Malonyl_transacylase_ACP-bd"/>
</dbReference>
<dbReference type="InterPro" id="IPR020841">
    <property type="entry name" value="PKS_Beta-ketoAc_synthase_dom"/>
</dbReference>
<dbReference type="EMBL" id="KP715425">
    <property type="protein sequence ID" value="AKQ09583.1"/>
    <property type="molecule type" value="Genomic_DNA"/>
</dbReference>
<dbReference type="Pfam" id="PF08659">
    <property type="entry name" value="KR"/>
    <property type="match status" value="2"/>
</dbReference>
<keyword evidence="2" id="KW-0597">Phosphoprotein</keyword>
<dbReference type="InterPro" id="IPR016035">
    <property type="entry name" value="Acyl_Trfase/lysoPLipase"/>
</dbReference>
<evidence type="ECO:0000256" key="1">
    <source>
        <dbReference type="ARBA" id="ARBA00022450"/>
    </source>
</evidence>
<dbReference type="GO" id="GO:0031177">
    <property type="term" value="F:phosphopantetheine binding"/>
    <property type="evidence" value="ECO:0007669"/>
    <property type="project" value="InterPro"/>
</dbReference>
<dbReference type="InterPro" id="IPR011032">
    <property type="entry name" value="GroES-like_sf"/>
</dbReference>
<protein>
    <submittedName>
        <fullName evidence="11">ColF</fullName>
    </submittedName>
</protein>
<dbReference type="InterPro" id="IPR036736">
    <property type="entry name" value="ACP-like_sf"/>
</dbReference>
<dbReference type="Pfam" id="PF21089">
    <property type="entry name" value="PKS_DH_N"/>
    <property type="match status" value="1"/>
</dbReference>
<dbReference type="Gene3D" id="3.40.366.10">
    <property type="entry name" value="Malonyl-Coenzyme A Acyl Carrier Protein, domain 2"/>
    <property type="match status" value="2"/>
</dbReference>
<dbReference type="PROSITE" id="PS50075">
    <property type="entry name" value="CARRIER"/>
    <property type="match status" value="2"/>
</dbReference>
<dbReference type="SUPFAM" id="SSF47336">
    <property type="entry name" value="ACP-like"/>
    <property type="match status" value="2"/>
</dbReference>
<dbReference type="Pfam" id="PF00107">
    <property type="entry name" value="ADH_zinc_N"/>
    <property type="match status" value="1"/>
</dbReference>
<evidence type="ECO:0000256" key="7">
    <source>
        <dbReference type="PROSITE-ProRule" id="PRU01363"/>
    </source>
</evidence>
<dbReference type="GO" id="GO:0004312">
    <property type="term" value="F:fatty acid synthase activity"/>
    <property type="evidence" value="ECO:0007669"/>
    <property type="project" value="TreeGrafter"/>
</dbReference>
<dbReference type="InterPro" id="IPR016039">
    <property type="entry name" value="Thiolase-like"/>
</dbReference>
<dbReference type="InterPro" id="IPR049490">
    <property type="entry name" value="C883_1060-like_KR_N"/>
</dbReference>
<dbReference type="SUPFAM" id="SSF53901">
    <property type="entry name" value="Thiolase-like"/>
    <property type="match status" value="2"/>
</dbReference>
<dbReference type="RefSeq" id="WP_075903736.1">
    <property type="nucleotide sequence ID" value="NZ_MKZS01000001.1"/>
</dbReference>
<dbReference type="Pfam" id="PF02801">
    <property type="entry name" value="Ketoacyl-synt_C"/>
    <property type="match status" value="2"/>
</dbReference>
<dbReference type="SMART" id="SM00825">
    <property type="entry name" value="PKS_KS"/>
    <property type="match status" value="2"/>
</dbReference>
<keyword evidence="13" id="KW-1185">Reference proteome</keyword>
<keyword evidence="6" id="KW-0012">Acyltransferase</keyword>
<dbReference type="Pfam" id="PF21394">
    <property type="entry name" value="Beta-ketacyl_N"/>
    <property type="match status" value="1"/>
</dbReference>
<dbReference type="GO" id="GO:0004315">
    <property type="term" value="F:3-oxoacyl-[acyl-carrier-protein] synthase activity"/>
    <property type="evidence" value="ECO:0007669"/>
    <property type="project" value="InterPro"/>
</dbReference>
<dbReference type="InterPro" id="IPR013154">
    <property type="entry name" value="ADH-like_N"/>
</dbReference>
<dbReference type="InterPro" id="IPR014043">
    <property type="entry name" value="Acyl_transferase_dom"/>
</dbReference>
<dbReference type="InterPro" id="IPR049900">
    <property type="entry name" value="PKS_mFAS_DH"/>
</dbReference>
<dbReference type="PROSITE" id="PS52004">
    <property type="entry name" value="KS3_2"/>
    <property type="match status" value="2"/>
</dbReference>
<reference evidence="12 13" key="2">
    <citation type="submission" date="2016-10" db="EMBL/GenBank/DDBJ databases">
        <title>Comparative genomics uncovers the prolific and rare metabolic potential of the cyanobacterial genus Moorea.</title>
        <authorList>
            <person name="Leao T."/>
            <person name="Castelao G."/>
            <person name="Korobeynikov A."/>
            <person name="Monroe E.A."/>
            <person name="Podell S."/>
            <person name="Glukhov E."/>
            <person name="Allen E."/>
            <person name="Gerwick W.H."/>
            <person name="Gerwick L."/>
        </authorList>
    </citation>
    <scope>NUCLEOTIDE SEQUENCE [LARGE SCALE GENOMIC DNA]</scope>
    <source>
        <strain evidence="12 13">PNG5-198</strain>
    </source>
</reference>
<dbReference type="Gene3D" id="3.30.70.3290">
    <property type="match status" value="2"/>
</dbReference>
<evidence type="ECO:0000256" key="6">
    <source>
        <dbReference type="ARBA" id="ARBA00023315"/>
    </source>
</evidence>
<gene>
    <name evidence="11" type="primary">colF</name>
    <name evidence="12" type="ORF">BJP37_26645</name>
</gene>
<evidence type="ECO:0000259" key="10">
    <source>
        <dbReference type="PROSITE" id="PS52019"/>
    </source>
</evidence>
<keyword evidence="3" id="KW-0808">Transferase</keyword>
<dbReference type="Pfam" id="PF00109">
    <property type="entry name" value="ketoacyl-synt"/>
    <property type="match status" value="2"/>
</dbReference>
<dbReference type="InterPro" id="IPR014030">
    <property type="entry name" value="Ketoacyl_synth_N"/>
</dbReference>
<dbReference type="Pfam" id="PF00698">
    <property type="entry name" value="Acyl_transf_1"/>
    <property type="match status" value="2"/>
</dbReference>
<feature type="active site" description="Proton acceptor; for dehydratase activity" evidence="7">
    <location>
        <position position="2475"/>
    </location>
</feature>